<proteinExistence type="inferred from homology"/>
<dbReference type="PANTHER" id="PTHR30246:SF1">
    <property type="entry name" value="2-DEHYDRO-3-DEOXY-6-PHOSPHOGALACTONATE ALDOLASE-RELATED"/>
    <property type="match status" value="1"/>
</dbReference>
<keyword evidence="7" id="KW-1185">Reference proteome</keyword>
<evidence type="ECO:0000256" key="4">
    <source>
        <dbReference type="ARBA" id="ARBA00023239"/>
    </source>
</evidence>
<accession>N6VX13</accession>
<dbReference type="InterPro" id="IPR013785">
    <property type="entry name" value="Aldolase_TIM"/>
</dbReference>
<protein>
    <submittedName>
        <fullName evidence="6">2-dehydro-3-deoxy-6-phosphogalactonate aldolase</fullName>
    </submittedName>
</protein>
<evidence type="ECO:0000256" key="5">
    <source>
        <dbReference type="ARBA" id="ARBA00023277"/>
    </source>
</evidence>
<dbReference type="RefSeq" id="WP_004579067.1">
    <property type="nucleotide sequence ID" value="NZ_AP028878.1"/>
</dbReference>
<dbReference type="CDD" id="cd00452">
    <property type="entry name" value="KDPG_aldolase"/>
    <property type="match status" value="1"/>
</dbReference>
<keyword evidence="5" id="KW-0119">Carbohydrate metabolism</keyword>
<dbReference type="PANTHER" id="PTHR30246">
    <property type="entry name" value="2-KETO-3-DEOXY-6-PHOSPHOGLUCONATE ALDOLASE"/>
    <property type="match status" value="1"/>
</dbReference>
<gene>
    <name evidence="6" type="ORF">J057_05446</name>
</gene>
<evidence type="ECO:0000313" key="7">
    <source>
        <dbReference type="Proteomes" id="UP000013165"/>
    </source>
</evidence>
<dbReference type="HOGENOM" id="CLU_077795_2_1_6"/>
<keyword evidence="4" id="KW-0456">Lyase</keyword>
<dbReference type="eggNOG" id="COG0800">
    <property type="taxonomic scope" value="Bacteria"/>
</dbReference>
<organism evidence="6 7">
    <name type="scientific">Marinobacter nanhaiticus D15-8W</name>
    <dbReference type="NCBI Taxonomy" id="626887"/>
    <lineage>
        <taxon>Bacteria</taxon>
        <taxon>Pseudomonadati</taxon>
        <taxon>Pseudomonadota</taxon>
        <taxon>Gammaproteobacteria</taxon>
        <taxon>Pseudomonadales</taxon>
        <taxon>Marinobacteraceae</taxon>
        <taxon>Marinobacter</taxon>
    </lineage>
</organism>
<comment type="caution">
    <text evidence="6">The sequence shown here is derived from an EMBL/GenBank/DDBJ whole genome shotgun (WGS) entry which is preliminary data.</text>
</comment>
<dbReference type="Proteomes" id="UP000013165">
    <property type="component" value="Unassembled WGS sequence"/>
</dbReference>
<comment type="pathway">
    <text evidence="1">Carbohydrate acid metabolism.</text>
</comment>
<dbReference type="GO" id="GO:0016829">
    <property type="term" value="F:lyase activity"/>
    <property type="evidence" value="ECO:0007669"/>
    <property type="project" value="UniProtKB-KW"/>
</dbReference>
<name>N6VX13_9GAMM</name>
<comment type="similarity">
    <text evidence="2">Belongs to the KHG/KDPG aldolase family.</text>
</comment>
<dbReference type="SUPFAM" id="SSF51569">
    <property type="entry name" value="Aldolase"/>
    <property type="match status" value="1"/>
</dbReference>
<evidence type="ECO:0000256" key="2">
    <source>
        <dbReference type="ARBA" id="ARBA00006906"/>
    </source>
</evidence>
<dbReference type="PATRIC" id="fig|626887.3.peg.1078"/>
<dbReference type="OrthoDB" id="8590323at2"/>
<dbReference type="NCBIfam" id="NF006600">
    <property type="entry name" value="PRK09140.1"/>
    <property type="match status" value="1"/>
</dbReference>
<comment type="subunit">
    <text evidence="3">Homotrimer.</text>
</comment>
<dbReference type="STRING" id="626887.J057_05446"/>
<evidence type="ECO:0000313" key="6">
    <source>
        <dbReference type="EMBL" id="ENO14770.1"/>
    </source>
</evidence>
<dbReference type="Pfam" id="PF01081">
    <property type="entry name" value="Aldolase"/>
    <property type="match status" value="1"/>
</dbReference>
<dbReference type="InterPro" id="IPR000887">
    <property type="entry name" value="Aldlse_KDPG_KHG"/>
</dbReference>
<dbReference type="AlphaFoldDB" id="N6VX13"/>
<evidence type="ECO:0000256" key="1">
    <source>
        <dbReference type="ARBA" id="ARBA00004761"/>
    </source>
</evidence>
<reference evidence="6 7" key="1">
    <citation type="journal article" date="2013" name="Genome Announc.">
        <title>Genome Sequence of the Polycyclic Aromatic Hydrocarbon-Degrading Bacterium Strain Marinobacter nanhaiticus D15-8WT.</title>
        <authorList>
            <person name="Cui Z."/>
            <person name="Gao W."/>
            <person name="Li Q."/>
            <person name="Xu G."/>
            <person name="Zheng L."/>
        </authorList>
    </citation>
    <scope>NUCLEOTIDE SEQUENCE [LARGE SCALE GENOMIC DNA]</scope>
    <source>
        <strain evidence="6 7">D15-8W</strain>
    </source>
</reference>
<dbReference type="Gene3D" id="3.20.20.70">
    <property type="entry name" value="Aldolase class I"/>
    <property type="match status" value="1"/>
</dbReference>
<dbReference type="EMBL" id="APLQ01000011">
    <property type="protein sequence ID" value="ENO14770.1"/>
    <property type="molecule type" value="Genomic_DNA"/>
</dbReference>
<sequence>MPSTAFTRYFEEMPLVAILRGIRPDEAIELGSELIDAGFRLIEVPLNSPDPFGSIAALAERFGDQALIGAGTVTGVDDVEKLKHAGGQLMVMPHADPEIISAGVEAGMDVLPGVMTPTEAFGAFKAGAEALKIFPAELVGPSGIKALLSVLPRGTIVAPTGGVTPDNLATFAHAGAKGFGLGSGLYKPGQDARSLRENADAYVSAWRRLGT</sequence>
<evidence type="ECO:0000256" key="3">
    <source>
        <dbReference type="ARBA" id="ARBA00011233"/>
    </source>
</evidence>